<dbReference type="AlphaFoldDB" id="A0A7J9EF51"/>
<protein>
    <recommendedName>
        <fullName evidence="3">Rx N-terminal domain-containing protein</fullName>
    </recommendedName>
</protein>
<gene>
    <name evidence="1" type="ORF">Gotri_019882</name>
</gene>
<comment type="caution">
    <text evidence="1">The sequence shown here is derived from an EMBL/GenBank/DDBJ whole genome shotgun (WGS) entry which is preliminary data.</text>
</comment>
<keyword evidence="2" id="KW-1185">Reference proteome</keyword>
<evidence type="ECO:0008006" key="3">
    <source>
        <dbReference type="Google" id="ProtNLM"/>
    </source>
</evidence>
<dbReference type="Gene3D" id="1.20.5.4130">
    <property type="match status" value="1"/>
</dbReference>
<evidence type="ECO:0000313" key="2">
    <source>
        <dbReference type="Proteomes" id="UP000593568"/>
    </source>
</evidence>
<name>A0A7J9EF51_9ROSI</name>
<feature type="non-terminal residue" evidence="1">
    <location>
        <position position="1"/>
    </location>
</feature>
<dbReference type="EMBL" id="JABEZW010000007">
    <property type="protein sequence ID" value="MBA0771414.1"/>
    <property type="molecule type" value="Genomic_DNA"/>
</dbReference>
<reference evidence="1 2" key="1">
    <citation type="journal article" date="2019" name="Genome Biol. Evol.">
        <title>Insights into the evolution of the New World diploid cottons (Gossypium, subgenus Houzingenia) based on genome sequencing.</title>
        <authorList>
            <person name="Grover C.E."/>
            <person name="Arick M.A. 2nd"/>
            <person name="Thrash A."/>
            <person name="Conover J.L."/>
            <person name="Sanders W.S."/>
            <person name="Peterson D.G."/>
            <person name="Frelichowski J.E."/>
            <person name="Scheffler J.A."/>
            <person name="Scheffler B.E."/>
            <person name="Wendel J.F."/>
        </authorList>
    </citation>
    <scope>NUCLEOTIDE SEQUENCE [LARGE SCALE GENOMIC DNA]</scope>
    <source>
        <strain evidence="1">8</strain>
        <tissue evidence="1">Leaf</tissue>
    </source>
</reference>
<sequence length="271" mass="32271">MAEDAINFIIDRMISQIRLEIELLLKIEDYLDHLRNTLSEMEAMLLYAGERSATSNLTAWLKKLEDEEQSVTDYYFQRWLKVKNYLEIMLVDSFTTALQEVCRMWKIMDMLNFSDLYEKMGYGMAEPEHQSMSNGSKKRNLKFVSDNLRQEEERKKKQRYIQYRRQIRAKFYDDPTERAINNNGKITSWICKWQRVVETLLSMKTKYVLKATNIGKTKASQQVLCHRNQIKMQWPIQSDPLVIIQETDRKCNDAVLAEAKAERRLDRLRSE</sequence>
<organism evidence="1 2">
    <name type="scientific">Gossypium trilobum</name>
    <dbReference type="NCBI Taxonomy" id="34281"/>
    <lineage>
        <taxon>Eukaryota</taxon>
        <taxon>Viridiplantae</taxon>
        <taxon>Streptophyta</taxon>
        <taxon>Embryophyta</taxon>
        <taxon>Tracheophyta</taxon>
        <taxon>Spermatophyta</taxon>
        <taxon>Magnoliopsida</taxon>
        <taxon>eudicotyledons</taxon>
        <taxon>Gunneridae</taxon>
        <taxon>Pentapetalae</taxon>
        <taxon>rosids</taxon>
        <taxon>malvids</taxon>
        <taxon>Malvales</taxon>
        <taxon>Malvaceae</taxon>
        <taxon>Malvoideae</taxon>
        <taxon>Gossypium</taxon>
    </lineage>
</organism>
<evidence type="ECO:0000313" key="1">
    <source>
        <dbReference type="EMBL" id="MBA0771414.1"/>
    </source>
</evidence>
<proteinExistence type="predicted"/>
<accession>A0A7J9EF51</accession>
<dbReference type="Proteomes" id="UP000593568">
    <property type="component" value="Unassembled WGS sequence"/>
</dbReference>